<evidence type="ECO:0000313" key="3">
    <source>
        <dbReference type="EMBL" id="REH44995.1"/>
    </source>
</evidence>
<dbReference type="RefSeq" id="WP_115902072.1">
    <property type="nucleotide sequence ID" value="NZ_QUNS01000010.1"/>
</dbReference>
<dbReference type="InterPro" id="IPR003313">
    <property type="entry name" value="AraC-bd"/>
</dbReference>
<evidence type="ECO:0000313" key="4">
    <source>
        <dbReference type="Proteomes" id="UP000256884"/>
    </source>
</evidence>
<dbReference type="Gene3D" id="2.60.120.10">
    <property type="entry name" value="Jelly Rolls"/>
    <property type="match status" value="1"/>
</dbReference>
<dbReference type="GO" id="GO:0006355">
    <property type="term" value="P:regulation of DNA-templated transcription"/>
    <property type="evidence" value="ECO:0007669"/>
    <property type="project" value="InterPro"/>
</dbReference>
<keyword evidence="4" id="KW-1185">Reference proteome</keyword>
<dbReference type="AlphaFoldDB" id="A0A3E0HGQ9"/>
<proteinExistence type="predicted"/>
<gene>
    <name evidence="3" type="ORF">C7448_11018</name>
</gene>
<feature type="domain" description="AraC-type arabinose-binding/dimerisation" evidence="2">
    <location>
        <begin position="39"/>
        <end position="91"/>
    </location>
</feature>
<reference evidence="3 4" key="1">
    <citation type="submission" date="2018-08" db="EMBL/GenBank/DDBJ databases">
        <title>Genomic Encyclopedia of Type Strains, Phase IV (KMG-IV): sequencing the most valuable type-strain genomes for metagenomic binning, comparative biology and taxonomic classification.</title>
        <authorList>
            <person name="Goeker M."/>
        </authorList>
    </citation>
    <scope>NUCLEOTIDE SEQUENCE [LARGE SCALE GENOMIC DNA]</scope>
    <source>
        <strain evidence="3 4">DSM 18841</strain>
    </source>
</reference>
<dbReference type="SUPFAM" id="SSF51182">
    <property type="entry name" value="RmlC-like cupins"/>
    <property type="match status" value="1"/>
</dbReference>
<dbReference type="EMBL" id="QUNS01000010">
    <property type="protein sequence ID" value="REH44995.1"/>
    <property type="molecule type" value="Genomic_DNA"/>
</dbReference>
<accession>A0A3E0HGQ9</accession>
<evidence type="ECO:0000259" key="2">
    <source>
        <dbReference type="Pfam" id="PF02311"/>
    </source>
</evidence>
<dbReference type="Proteomes" id="UP000256884">
    <property type="component" value="Unassembled WGS sequence"/>
</dbReference>
<dbReference type="OrthoDB" id="997205at2"/>
<dbReference type="GO" id="GO:0003677">
    <property type="term" value="F:DNA binding"/>
    <property type="evidence" value="ECO:0007669"/>
    <property type="project" value="UniProtKB-KW"/>
</dbReference>
<organism evidence="3 4">
    <name type="scientific">Tenacibaculum gallaicum</name>
    <dbReference type="NCBI Taxonomy" id="561505"/>
    <lineage>
        <taxon>Bacteria</taxon>
        <taxon>Pseudomonadati</taxon>
        <taxon>Bacteroidota</taxon>
        <taxon>Flavobacteriia</taxon>
        <taxon>Flavobacteriales</taxon>
        <taxon>Flavobacteriaceae</taxon>
        <taxon>Tenacibaculum</taxon>
    </lineage>
</organism>
<protein>
    <submittedName>
        <fullName evidence="3">AraC-like protein</fullName>
    </submittedName>
</protein>
<name>A0A3E0HGQ9_9FLAO</name>
<keyword evidence="1" id="KW-0238">DNA-binding</keyword>
<comment type="caution">
    <text evidence="3">The sequence shown here is derived from an EMBL/GenBank/DDBJ whole genome shotgun (WGS) entry which is preliminary data.</text>
</comment>
<sequence length="111" mass="12415">MKVASFLKDIKFNELKPAVSLLLDTDFSKEIRVVFKKGQIMEDHQAPFAIIVQVVKGSIDFGVAGEIKQMVTGDIISLNPQIVHNLSAIEESVVRLSLSKLDTLKRVKDEY</sequence>
<dbReference type="Pfam" id="PF02311">
    <property type="entry name" value="AraC_binding"/>
    <property type="match status" value="1"/>
</dbReference>
<dbReference type="InterPro" id="IPR014710">
    <property type="entry name" value="RmlC-like_jellyroll"/>
</dbReference>
<dbReference type="InterPro" id="IPR011051">
    <property type="entry name" value="RmlC_Cupin_sf"/>
</dbReference>
<evidence type="ECO:0000256" key="1">
    <source>
        <dbReference type="ARBA" id="ARBA00023125"/>
    </source>
</evidence>